<dbReference type="InterPro" id="IPR014030">
    <property type="entry name" value="Ketoacyl_synth_N"/>
</dbReference>
<dbReference type="GO" id="GO:0005886">
    <property type="term" value="C:plasma membrane"/>
    <property type="evidence" value="ECO:0007669"/>
    <property type="project" value="TreeGrafter"/>
</dbReference>
<dbReference type="GO" id="GO:0005737">
    <property type="term" value="C:cytoplasm"/>
    <property type="evidence" value="ECO:0007669"/>
    <property type="project" value="TreeGrafter"/>
</dbReference>
<dbReference type="InterPro" id="IPR042104">
    <property type="entry name" value="PKS_dehydratase_sf"/>
</dbReference>
<keyword evidence="9" id="KW-1185">Reference proteome</keyword>
<dbReference type="PANTHER" id="PTHR43775">
    <property type="entry name" value="FATTY ACID SYNTHASE"/>
    <property type="match status" value="1"/>
</dbReference>
<dbReference type="GO" id="GO:0004315">
    <property type="term" value="F:3-oxoacyl-[acyl-carrier-protein] synthase activity"/>
    <property type="evidence" value="ECO:0007669"/>
    <property type="project" value="InterPro"/>
</dbReference>
<dbReference type="GO" id="GO:0006633">
    <property type="term" value="P:fatty acid biosynthetic process"/>
    <property type="evidence" value="ECO:0007669"/>
    <property type="project" value="InterPro"/>
</dbReference>
<dbReference type="Pfam" id="PF02801">
    <property type="entry name" value="Ketoacyl-synt_C"/>
    <property type="match status" value="1"/>
</dbReference>
<dbReference type="Gene3D" id="3.10.129.110">
    <property type="entry name" value="Polyketide synthase dehydratase"/>
    <property type="match status" value="1"/>
</dbReference>
<dbReference type="STRING" id="431943.CKL_1731"/>
<dbReference type="GO" id="GO:0004312">
    <property type="term" value="F:fatty acid synthase activity"/>
    <property type="evidence" value="ECO:0007669"/>
    <property type="project" value="TreeGrafter"/>
</dbReference>
<dbReference type="InterPro" id="IPR049551">
    <property type="entry name" value="PKS_DH_C"/>
</dbReference>
<dbReference type="GO" id="GO:0071770">
    <property type="term" value="P:DIM/DIP cell wall layer assembly"/>
    <property type="evidence" value="ECO:0007669"/>
    <property type="project" value="TreeGrafter"/>
</dbReference>
<feature type="domain" description="Ketosynthase family 3 (KS3)" evidence="6">
    <location>
        <begin position="29"/>
        <end position="459"/>
    </location>
</feature>
<dbReference type="InterPro" id="IPR049900">
    <property type="entry name" value="PKS_mFAS_DH"/>
</dbReference>
<dbReference type="InterPro" id="IPR018201">
    <property type="entry name" value="Ketoacyl_synth_AS"/>
</dbReference>
<evidence type="ECO:0000256" key="2">
    <source>
        <dbReference type="ARBA" id="ARBA00022553"/>
    </source>
</evidence>
<dbReference type="SMART" id="SM00826">
    <property type="entry name" value="PKS_DH"/>
    <property type="match status" value="1"/>
</dbReference>
<feature type="domain" description="PKS/mFAS DH" evidence="7">
    <location>
        <begin position="672"/>
        <end position="950"/>
    </location>
</feature>
<evidence type="ECO:0000259" key="7">
    <source>
        <dbReference type="PROSITE" id="PS52019"/>
    </source>
</evidence>
<dbReference type="PROSITE" id="PS52004">
    <property type="entry name" value="KS3_2"/>
    <property type="match status" value="1"/>
</dbReference>
<feature type="active site" description="Proton acceptor; for dehydratase activity" evidence="4">
    <location>
        <position position="703"/>
    </location>
</feature>
<keyword evidence="2" id="KW-0597">Phosphoprotein</keyword>
<dbReference type="InterPro" id="IPR020841">
    <property type="entry name" value="PKS_Beta-ketoAc_synthase_dom"/>
</dbReference>
<comment type="similarity">
    <text evidence="5">Belongs to the thiolase-like superfamily. Beta-ketoacyl-ACP synthases family.</text>
</comment>
<dbReference type="PROSITE" id="PS52019">
    <property type="entry name" value="PKS_MFAS_DH"/>
    <property type="match status" value="1"/>
</dbReference>
<dbReference type="HOGENOM" id="CLU_000022_35_4_9"/>
<feature type="region of interest" description="N-terminal hotdog fold" evidence="4">
    <location>
        <begin position="672"/>
        <end position="796"/>
    </location>
</feature>
<dbReference type="PANTHER" id="PTHR43775:SF37">
    <property type="entry name" value="SI:DKEY-61P9.11"/>
    <property type="match status" value="1"/>
</dbReference>
<evidence type="ECO:0000313" key="9">
    <source>
        <dbReference type="Proteomes" id="UP000002411"/>
    </source>
</evidence>
<protein>
    <submittedName>
        <fullName evidence="8">Predicted polyketide synthase</fullName>
    </submittedName>
</protein>
<evidence type="ECO:0000256" key="3">
    <source>
        <dbReference type="ARBA" id="ARBA00022679"/>
    </source>
</evidence>
<dbReference type="Pfam" id="PF21089">
    <property type="entry name" value="PKS_DH_N"/>
    <property type="match status" value="1"/>
</dbReference>
<dbReference type="InterPro" id="IPR016039">
    <property type="entry name" value="Thiolase-like"/>
</dbReference>
<reference evidence="8 9" key="1">
    <citation type="journal article" date="2008" name="Proc. Natl. Acad. Sci. U.S.A.">
        <title>The genome of Clostridium kluyveri, a strict anaerobe with unique metabolic features.</title>
        <authorList>
            <person name="Seedorf H."/>
            <person name="Fricke W.F."/>
            <person name="Veith B."/>
            <person name="Brueggemann H."/>
            <person name="Liesegang H."/>
            <person name="Strittmatter A."/>
            <person name="Miethke M."/>
            <person name="Buckel W."/>
            <person name="Hinderberger J."/>
            <person name="Li F."/>
            <person name="Hagemeier C."/>
            <person name="Thauer R.K."/>
            <person name="Gottschalk G."/>
        </authorList>
    </citation>
    <scope>NUCLEOTIDE SEQUENCE [LARGE SCALE GENOMIC DNA]</scope>
    <source>
        <strain evidence="9">ATCC 8527 / DSM 555 / NCIMB 10680</strain>
    </source>
</reference>
<dbReference type="InterPro" id="IPR014031">
    <property type="entry name" value="Ketoacyl_synth_C"/>
</dbReference>
<dbReference type="InterPro" id="IPR050091">
    <property type="entry name" value="PKS_NRPS_Biosynth_Enz"/>
</dbReference>
<organism evidence="8 9">
    <name type="scientific">Clostridium kluyveri (strain ATCC 8527 / DSM 555 / NBRC 12016 / NCIMB 10680 / K1)</name>
    <dbReference type="NCBI Taxonomy" id="431943"/>
    <lineage>
        <taxon>Bacteria</taxon>
        <taxon>Bacillati</taxon>
        <taxon>Bacillota</taxon>
        <taxon>Clostridia</taxon>
        <taxon>Eubacteriales</taxon>
        <taxon>Clostridiaceae</taxon>
        <taxon>Clostridium</taxon>
    </lineage>
</organism>
<proteinExistence type="inferred from homology"/>
<evidence type="ECO:0000256" key="1">
    <source>
        <dbReference type="ARBA" id="ARBA00022450"/>
    </source>
</evidence>
<feature type="region of interest" description="C-terminal hotdog fold" evidence="4">
    <location>
        <begin position="808"/>
        <end position="950"/>
    </location>
</feature>
<dbReference type="Pfam" id="PF14765">
    <property type="entry name" value="PS-DH"/>
    <property type="match status" value="1"/>
</dbReference>
<dbReference type="SMART" id="SM00825">
    <property type="entry name" value="PKS_KS"/>
    <property type="match status" value="1"/>
</dbReference>
<dbReference type="EMBL" id="CP000673">
    <property type="protein sequence ID" value="EDK33773.1"/>
    <property type="molecule type" value="Genomic_DNA"/>
</dbReference>
<sequence>MKMQLAELKKVNLRDVTKDDSIKFQDTSRHDIAIIGISGRFAEAENLKEYWNILKNGRDCIRKFPEDRASEITNYVEQLYSLGLSKEGMKFIEAGFLNHVDQFDYNFFGLSPREASLMDPNQRIFLETVWSAIEDAGYNSKKIRGTKTGVYLGFSNDFHDDYRKYVQTMSSESIGISTAGNIKSIIASRISYLLDFKGPSLVVDTACSSALVAVHLACQSIRKGECDAAIAGGVKVILFPIRGEASWGIGTQSSDFRCKTFDNSSDGIGLGEGAGVVILKPLYKALNDGDNIHAVIKGSAINQDGNSLGLTTPNPIAQEEVIIKAWEDSHVNPESISYIEAHGTGTKLGDPIEISGVQRAFKKYTNKKQFCAIGSVKTNVGHLDCCSGIASMMKVILALKNKKLPPSIYFKTPNSKINFEESPVYVNDRFIDWESDYPLRCGISSFGLSGTNCHIILEEAPVIKKNQINKTTQGLNVLTISAKSIESLKELIRRYNEFFNEKSDKISMDNIIYTANAGRNHFNYRLAILFDGFQDIKNKLATLCLVDLNENLLNPKGIYFGEVRFVKGGRKKHKNELTAEEKVDMTNKADEKLEIYMSCRKNQSEVLGELCKLYTHGADIHWEKVYENKKVTRVSLPTYPFLQKRCWVRSREDNKEKLYVKETVKNTSKLEHPLLDKLLVESLNIEIYSTAYTPEKYWVLNEHKVNGKYVVPGTTYLEIALATCQKYFKEKSIELKDFTFLAPLIVNDGECKEVHTIIRQEGEYYVVSVASRMDSDNGELWVKYVEGKVIGVHSKPEPIYDIETLKRKFHSEKVINYAEIPVSAVEIGPRWKSLKTVSFGDDGILAKIELPREYIEDMNAYVMHPSLMDVAMNVLIRNIGEGLYLPWSYKSLKSYTPLPDKFYSYIRKKGLQEQGMEVVAFDVTLIGFDGKIITEVEDYLVKKVHEEDFKLGEILNKPNDSYEILWKPQMVNTQNQSLRHQNILVLKDEHQVCNSIMSALSDLSAQRPY</sequence>
<dbReference type="AlphaFoldDB" id="A5N8Z2"/>
<dbReference type="InterPro" id="IPR032821">
    <property type="entry name" value="PKS_assoc"/>
</dbReference>
<gene>
    <name evidence="8" type="ordered locus">CKL_1731</name>
</gene>
<keyword evidence="3 5" id="KW-0808">Transferase</keyword>
<dbReference type="PROSITE" id="PS00606">
    <property type="entry name" value="KS3_1"/>
    <property type="match status" value="1"/>
</dbReference>
<dbReference type="Pfam" id="PF00109">
    <property type="entry name" value="ketoacyl-synt"/>
    <property type="match status" value="1"/>
</dbReference>
<evidence type="ECO:0000259" key="6">
    <source>
        <dbReference type="PROSITE" id="PS52004"/>
    </source>
</evidence>
<dbReference type="InterPro" id="IPR020807">
    <property type="entry name" value="PKS_DH"/>
</dbReference>
<evidence type="ECO:0000256" key="4">
    <source>
        <dbReference type="PROSITE-ProRule" id="PRU01363"/>
    </source>
</evidence>
<dbReference type="Proteomes" id="UP000002411">
    <property type="component" value="Chromosome"/>
</dbReference>
<dbReference type="InterPro" id="IPR049552">
    <property type="entry name" value="PKS_DH_N"/>
</dbReference>
<accession>A5N8Z2</accession>
<dbReference type="Gene3D" id="3.40.47.10">
    <property type="match status" value="1"/>
</dbReference>
<feature type="active site" description="Proton donor; for dehydratase activity" evidence="4">
    <location>
        <position position="869"/>
    </location>
</feature>
<dbReference type="SUPFAM" id="SSF53901">
    <property type="entry name" value="Thiolase-like"/>
    <property type="match status" value="1"/>
</dbReference>
<dbReference type="Pfam" id="PF16197">
    <property type="entry name" value="KAsynt_C_assoc"/>
    <property type="match status" value="1"/>
</dbReference>
<evidence type="ECO:0000313" key="8">
    <source>
        <dbReference type="EMBL" id="EDK33773.1"/>
    </source>
</evidence>
<evidence type="ECO:0000256" key="5">
    <source>
        <dbReference type="RuleBase" id="RU003694"/>
    </source>
</evidence>
<dbReference type="CDD" id="cd00833">
    <property type="entry name" value="PKS"/>
    <property type="match status" value="1"/>
</dbReference>
<keyword evidence="1" id="KW-0596">Phosphopantetheine</keyword>
<dbReference type="eggNOG" id="COG3321">
    <property type="taxonomic scope" value="Bacteria"/>
</dbReference>
<dbReference type="RefSeq" id="WP_012102123.1">
    <property type="nucleotide sequence ID" value="NC_009706.1"/>
</dbReference>
<dbReference type="Gene3D" id="1.10.1240.100">
    <property type="match status" value="1"/>
</dbReference>
<name>A5N8Z2_CLOK5</name>
<dbReference type="KEGG" id="ckl:CKL_1731"/>